<dbReference type="FunFam" id="2.10.50.10:FF:000032">
    <property type="entry name" value="Uncharacterized protein, isoform A"/>
    <property type="match status" value="1"/>
</dbReference>
<dbReference type="OrthoDB" id="6515930at2759"/>
<proteinExistence type="predicted"/>
<sequence length="652" mass="73787">MVFDSGCRFDCPAGYEFNVTKSQSATRYCKVDGTWDGQYQVCKDVKPPSFTTCPSNRKFSYNTTFRTNTARVEWEVPQYEDNSILHDVNHKVTLVEVNGYKSPRDFEIGTHRAHYIVTDKAGLQAHCEFVIEVKDKEAPYYTGCPQRIEKEFVAQAPYHDKMRVTWEDPMFQDNSGKDPTSVPSSPNGAFFKEGQHQITYTATDLAGNKNASCQFEIKLKSPTCVLHKRPKNGALACQTIPSYQCQPLCREGYDFAYKPKYLYYCVNKIWMYWPPFPPAEAVWPDCARREDPTSGTLKMASTYYFKGDCNDKEVQAELKERYMKVVSDPMAFPLSFCKFNKDCKLENIQIFCGAVDASRRRRRRRRSLEMEFHIQADFTVKPSNAVASQQDFQNLKSEMKNVYYGEMKNNVNNVNWKNEMKMNLVKPPKVFAPEPYCSGERGAVVGRCDNIKHNCDSSIFPVDPACLCNYDIGNIEKCIECPIGKYYDASDRKCKLCSDGTYQDVEGQFGCKKCQPGFHTLGNDEKNFTSCKEICKPGYFSLTGLGPCRPCRLGYYSTDTWSTSCKMCPTGTTTVLPAASKIEECGMKCAPGTYSPSGVEPCKPCEKGSYQPEEGKLSCLPCKGKKSTYGPGAKSEVYCLDDPSRETAHLRV</sequence>
<evidence type="ECO:0000313" key="5">
    <source>
        <dbReference type="Proteomes" id="UP001152795"/>
    </source>
</evidence>
<comment type="caution">
    <text evidence="3">Lacks conserved residue(s) required for the propagation of feature annotation.</text>
</comment>
<dbReference type="PROSITE" id="PS50825">
    <property type="entry name" value="HYR"/>
    <property type="match status" value="2"/>
</dbReference>
<keyword evidence="3" id="KW-0768">Sushi</keyword>
<dbReference type="Pfam" id="PF07699">
    <property type="entry name" value="Ephrin_rec_like"/>
    <property type="match status" value="3"/>
</dbReference>
<dbReference type="PANTHER" id="PTHR46343:SF2">
    <property type="entry name" value="SUSHI_VON WILLEBRAND FACTOR TYPE A_EGF_PENTRAXIN DOMAIN-CONTAINING 1"/>
    <property type="match status" value="1"/>
</dbReference>
<organism evidence="4 5">
    <name type="scientific">Paramuricea clavata</name>
    <name type="common">Red gorgonian</name>
    <name type="synonym">Violescent sea-whip</name>
    <dbReference type="NCBI Taxonomy" id="317549"/>
    <lineage>
        <taxon>Eukaryota</taxon>
        <taxon>Metazoa</taxon>
        <taxon>Cnidaria</taxon>
        <taxon>Anthozoa</taxon>
        <taxon>Octocorallia</taxon>
        <taxon>Malacalcyonacea</taxon>
        <taxon>Plexauridae</taxon>
        <taxon>Paramuricea</taxon>
    </lineage>
</organism>
<dbReference type="InterPro" id="IPR011641">
    <property type="entry name" value="Tyr-kin_ephrin_A/B_rcpt-like"/>
</dbReference>
<protein>
    <submittedName>
        <fullName evidence="4">Uncharacterized protein</fullName>
    </submittedName>
</protein>
<dbReference type="InterPro" id="IPR043555">
    <property type="entry name" value="SRPX-like"/>
</dbReference>
<comment type="caution">
    <text evidence="4">The sequence shown here is derived from an EMBL/GenBank/DDBJ whole genome shotgun (WGS) entry which is preliminary data.</text>
</comment>
<dbReference type="InterPro" id="IPR009030">
    <property type="entry name" value="Growth_fac_rcpt_cys_sf"/>
</dbReference>
<dbReference type="EMBL" id="CACRXK020007692">
    <property type="protein sequence ID" value="CAB4012943.1"/>
    <property type="molecule type" value="Genomic_DNA"/>
</dbReference>
<reference evidence="4" key="1">
    <citation type="submission" date="2020-04" db="EMBL/GenBank/DDBJ databases">
        <authorList>
            <person name="Alioto T."/>
            <person name="Alioto T."/>
            <person name="Gomez Garrido J."/>
        </authorList>
    </citation>
    <scope>NUCLEOTIDE SEQUENCE</scope>
    <source>
        <strain evidence="4">A484AB</strain>
    </source>
</reference>
<dbReference type="SUPFAM" id="SSF57184">
    <property type="entry name" value="Growth factor receptor domain"/>
    <property type="match status" value="1"/>
</dbReference>
<keyword evidence="2" id="KW-1015">Disulfide bond</keyword>
<gene>
    <name evidence="4" type="ORF">PACLA_8A052792</name>
</gene>
<evidence type="ECO:0000256" key="1">
    <source>
        <dbReference type="ARBA" id="ARBA00022737"/>
    </source>
</evidence>
<keyword evidence="1" id="KW-0677">Repeat</keyword>
<keyword evidence="5" id="KW-1185">Reference proteome</keyword>
<evidence type="ECO:0000256" key="3">
    <source>
        <dbReference type="PROSITE-ProRule" id="PRU00302"/>
    </source>
</evidence>
<dbReference type="PROSITE" id="PS50923">
    <property type="entry name" value="SUSHI"/>
    <property type="match status" value="1"/>
</dbReference>
<accession>A0A6S7I7Z6</accession>
<dbReference type="InterPro" id="IPR003410">
    <property type="entry name" value="HYR_dom"/>
</dbReference>
<evidence type="ECO:0000256" key="2">
    <source>
        <dbReference type="ARBA" id="ARBA00023157"/>
    </source>
</evidence>
<dbReference type="PANTHER" id="PTHR46343">
    <property type="entry name" value="HYR DOMAIN-CONTAINING PROTEIN"/>
    <property type="match status" value="1"/>
</dbReference>
<name>A0A6S7I7Z6_PARCT</name>
<dbReference type="InterPro" id="IPR000436">
    <property type="entry name" value="Sushi_SCR_CCP_dom"/>
</dbReference>
<evidence type="ECO:0000313" key="4">
    <source>
        <dbReference type="EMBL" id="CAB4012943.1"/>
    </source>
</evidence>
<dbReference type="Gene3D" id="2.10.50.10">
    <property type="entry name" value="Tumor Necrosis Factor Receptor, subunit A, domain 2"/>
    <property type="match status" value="3"/>
</dbReference>
<dbReference type="Proteomes" id="UP001152795">
    <property type="component" value="Unassembled WGS sequence"/>
</dbReference>
<dbReference type="Pfam" id="PF02494">
    <property type="entry name" value="HYR"/>
    <property type="match status" value="2"/>
</dbReference>
<dbReference type="InterPro" id="IPR035976">
    <property type="entry name" value="Sushi/SCR/CCP_sf"/>
</dbReference>
<dbReference type="SUPFAM" id="SSF57535">
    <property type="entry name" value="Complement control module/SCR domain"/>
    <property type="match status" value="1"/>
</dbReference>
<dbReference type="SMART" id="SM01411">
    <property type="entry name" value="Ephrin_rec_like"/>
    <property type="match status" value="3"/>
</dbReference>
<dbReference type="AlphaFoldDB" id="A0A6S7I7Z6"/>